<evidence type="ECO:0000313" key="1">
    <source>
        <dbReference type="EMBL" id="CAH3189659.1"/>
    </source>
</evidence>
<reference evidence="1 2" key="1">
    <citation type="submission" date="2022-05" db="EMBL/GenBank/DDBJ databases">
        <authorList>
            <consortium name="Genoscope - CEA"/>
            <person name="William W."/>
        </authorList>
    </citation>
    <scope>NUCLEOTIDE SEQUENCE [LARGE SCALE GENOMIC DNA]</scope>
</reference>
<dbReference type="PANTHER" id="PTHR15961">
    <property type="entry name" value="PROTEIN EURL HOMOLOG"/>
    <property type="match status" value="1"/>
</dbReference>
<protein>
    <submittedName>
        <fullName evidence="1">Uncharacterized protein</fullName>
    </submittedName>
</protein>
<dbReference type="PANTHER" id="PTHR15961:SF3">
    <property type="entry name" value="PROTEIN EURL HOMOLOG"/>
    <property type="match status" value="1"/>
</dbReference>
<proteinExistence type="predicted"/>
<evidence type="ECO:0000313" key="2">
    <source>
        <dbReference type="Proteomes" id="UP001159427"/>
    </source>
</evidence>
<organism evidence="1 2">
    <name type="scientific">Porites evermanni</name>
    <dbReference type="NCBI Taxonomy" id="104178"/>
    <lineage>
        <taxon>Eukaryota</taxon>
        <taxon>Metazoa</taxon>
        <taxon>Cnidaria</taxon>
        <taxon>Anthozoa</taxon>
        <taxon>Hexacorallia</taxon>
        <taxon>Scleractinia</taxon>
        <taxon>Fungiina</taxon>
        <taxon>Poritidae</taxon>
        <taxon>Porites</taxon>
    </lineage>
</organism>
<name>A0ABN8SFB6_9CNID</name>
<accession>A0ABN8SFB6</accession>
<dbReference type="EMBL" id="CALNXI010002645">
    <property type="protein sequence ID" value="CAH3189659.1"/>
    <property type="molecule type" value="Genomic_DNA"/>
</dbReference>
<gene>
    <name evidence="1" type="ORF">PEVE_00019601</name>
</gene>
<comment type="caution">
    <text evidence="1">The sequence shown here is derived from an EMBL/GenBank/DDBJ whole genome shotgun (WGS) entry which is preliminary data.</text>
</comment>
<dbReference type="Proteomes" id="UP001159427">
    <property type="component" value="Unassembled WGS sequence"/>
</dbReference>
<keyword evidence="2" id="KW-1185">Reference proteome</keyword>
<dbReference type="InterPro" id="IPR009704">
    <property type="entry name" value="EURL_prot"/>
</dbReference>
<sequence>MDEFETINLDSRACKICKQETGEELISCILHDQFSTAEKNIIFPTDFGVSSIEEGEPSFAHRVCLERWDTVMKNTYFPQPKKTWKDRLKGFITTGSANNNVTETWSPVDYNVGPASDQPILESTTMPEKARSSYSVFSESKEAYRVENVGERDTERGHWRRNKIRICSVDSEDEVEERVLSSKGSVFRRTRTELNEYDIVKLKETVENLKLQINDVSSDLVTHLQVRDDLRLQQNTMKVTVGKLVHLQSNIKTSSAQDRPRSTNATKLHCPNNVIIT</sequence>